<evidence type="ECO:0000313" key="2">
    <source>
        <dbReference type="Proteomes" id="UP001164959"/>
    </source>
</evidence>
<reference evidence="1" key="1">
    <citation type="submission" date="2022-11" db="EMBL/GenBank/DDBJ databases">
        <title>Identification and genomic analyses of a novel endophytic actinobacterium Streptomyces endophytica sp. nov. with potential for biocontrol of Yam anthracnose.</title>
        <authorList>
            <person name="Huang X."/>
        </authorList>
    </citation>
    <scope>NUCLEOTIDE SEQUENCE</scope>
    <source>
        <strain evidence="1">HNM0140</strain>
    </source>
</reference>
<organism evidence="1 2">
    <name type="scientific">Streptomyces endophytica</name>
    <dbReference type="NCBI Taxonomy" id="2991496"/>
    <lineage>
        <taxon>Bacteria</taxon>
        <taxon>Bacillati</taxon>
        <taxon>Actinomycetota</taxon>
        <taxon>Actinomycetes</taxon>
        <taxon>Kitasatosporales</taxon>
        <taxon>Streptomycetaceae</taxon>
        <taxon>Streptomyces</taxon>
    </lineage>
</organism>
<sequence length="168" mass="18803">MSQRQAPDPSTVEAFHQAALLQRALINNGEMIAVKNVFEQTLDTHAPISTGYLDVVREVYAELHTKLDRGYFGENERSTFDDAFSLLRPAGSVLVLSRPSGTSRNITAYALMSRLLNDGLIKEVWPLSFGSASIFPAKRLPREHHRGYVLELPPTRTTSRFTTRSART</sequence>
<dbReference type="RefSeq" id="WP_265364923.1">
    <property type="nucleotide sequence ID" value="NZ_CP110636.1"/>
</dbReference>
<accession>A0ABY6PKN8</accession>
<protein>
    <submittedName>
        <fullName evidence="1">Uncharacterized protein</fullName>
    </submittedName>
</protein>
<dbReference type="Proteomes" id="UP001164959">
    <property type="component" value="Chromosome"/>
</dbReference>
<name>A0ABY6PKN8_9ACTN</name>
<keyword evidence="2" id="KW-1185">Reference proteome</keyword>
<dbReference type="EMBL" id="CP110636">
    <property type="protein sequence ID" value="UZJ33762.1"/>
    <property type="molecule type" value="Genomic_DNA"/>
</dbReference>
<gene>
    <name evidence="1" type="ORF">OJ254_30270</name>
</gene>
<evidence type="ECO:0000313" key="1">
    <source>
        <dbReference type="EMBL" id="UZJ33762.1"/>
    </source>
</evidence>
<proteinExistence type="predicted"/>